<dbReference type="AlphaFoldDB" id="A0A317G7Z6"/>
<protein>
    <recommendedName>
        <fullName evidence="2">Restriction endonuclease type IV Mrr domain-containing protein</fullName>
    </recommendedName>
</protein>
<feature type="transmembrane region" description="Helical" evidence="1">
    <location>
        <begin position="248"/>
        <end position="266"/>
    </location>
</feature>
<dbReference type="InterPro" id="IPR007560">
    <property type="entry name" value="Restrct_endonuc_IV_Mrr"/>
</dbReference>
<organism evidence="3 4">
    <name type="scientific">Butyrivibrio fibrisolvens</name>
    <dbReference type="NCBI Taxonomy" id="831"/>
    <lineage>
        <taxon>Bacteria</taxon>
        <taxon>Bacillati</taxon>
        <taxon>Bacillota</taxon>
        <taxon>Clostridia</taxon>
        <taxon>Lachnospirales</taxon>
        <taxon>Lachnospiraceae</taxon>
        <taxon>Butyrivibrio</taxon>
    </lineage>
</organism>
<dbReference type="EMBL" id="NXNG01000001">
    <property type="protein sequence ID" value="PWT28913.1"/>
    <property type="molecule type" value="Genomic_DNA"/>
</dbReference>
<dbReference type="Proteomes" id="UP000245488">
    <property type="component" value="Chromosome"/>
</dbReference>
<sequence length="276" mass="31616">MKIDGINSGVEFEQYVFDIFSSSDIKVSDTPKSNDYGADLIIEYADYNFCIQCKYYSRSVGVKAVQEVMGALSFYQCDFGIVITNATFTQQAENLASMNGVLLIDGDELLSIKSSKKVLDKTFNRFLEQMENGEPIARPSSEWLMNDLVVRYGVSSSKIYKDFIGGGLPFFKVGREYRFIPNEVEEWEIYTKSIPYGKKQKIVLPGYLEYKADVKRRIKAAKKAGNKDEVEQIKDEMRHYGITPIGDYVFGIVVFIIVLVLCYLIYKFYQGYTQNY</sequence>
<evidence type="ECO:0000256" key="1">
    <source>
        <dbReference type="SAM" id="Phobius"/>
    </source>
</evidence>
<dbReference type="GO" id="GO:0003677">
    <property type="term" value="F:DNA binding"/>
    <property type="evidence" value="ECO:0007669"/>
    <property type="project" value="InterPro"/>
</dbReference>
<dbReference type="Gene3D" id="3.40.1350.10">
    <property type="match status" value="1"/>
</dbReference>
<evidence type="ECO:0000313" key="4">
    <source>
        <dbReference type="Proteomes" id="UP000245488"/>
    </source>
</evidence>
<dbReference type="RefSeq" id="WP_110073955.1">
    <property type="nucleotide sequence ID" value="NZ_CM009896.1"/>
</dbReference>
<dbReference type="GO" id="GO:0015666">
    <property type="term" value="F:restriction endodeoxyribonuclease activity"/>
    <property type="evidence" value="ECO:0007669"/>
    <property type="project" value="TreeGrafter"/>
</dbReference>
<dbReference type="InterPro" id="IPR011335">
    <property type="entry name" value="Restrct_endonuc-II-like"/>
</dbReference>
<accession>A0A317G7Z6</accession>
<proteinExistence type="predicted"/>
<evidence type="ECO:0000313" key="3">
    <source>
        <dbReference type="EMBL" id="PWT28913.1"/>
    </source>
</evidence>
<name>A0A317G7Z6_BUTFI</name>
<dbReference type="GO" id="GO:0009307">
    <property type="term" value="P:DNA restriction-modification system"/>
    <property type="evidence" value="ECO:0007669"/>
    <property type="project" value="InterPro"/>
</dbReference>
<evidence type="ECO:0000259" key="2">
    <source>
        <dbReference type="Pfam" id="PF04471"/>
    </source>
</evidence>
<dbReference type="PANTHER" id="PTHR30015:SF6">
    <property type="entry name" value="SLL1429 PROTEIN"/>
    <property type="match status" value="1"/>
</dbReference>
<keyword evidence="1" id="KW-1133">Transmembrane helix</keyword>
<dbReference type="Pfam" id="PF04471">
    <property type="entry name" value="Mrr_cat"/>
    <property type="match status" value="1"/>
</dbReference>
<keyword evidence="4" id="KW-1185">Reference proteome</keyword>
<dbReference type="SUPFAM" id="SSF52980">
    <property type="entry name" value="Restriction endonuclease-like"/>
    <property type="match status" value="1"/>
</dbReference>
<keyword evidence="1" id="KW-0472">Membrane</keyword>
<comment type="caution">
    <text evidence="3">The sequence shown here is derived from an EMBL/GenBank/DDBJ whole genome shotgun (WGS) entry which is preliminary data.</text>
</comment>
<reference evidence="3 4" key="1">
    <citation type="submission" date="2017-09" db="EMBL/GenBank/DDBJ databases">
        <title>High-quality draft genome sequence of Butyrivibrio fibrisolvens INBov1, isolated from cow rumen.</title>
        <authorList>
            <person name="Rodriguez Hernaez J."/>
            <person name="Rivarola M."/>
            <person name="Paniego N."/>
            <person name="Cravero S."/>
            <person name="Ceron Cucchi M."/>
            <person name="Martinez M.C."/>
        </authorList>
    </citation>
    <scope>NUCLEOTIDE SEQUENCE [LARGE SCALE GENOMIC DNA]</scope>
    <source>
        <strain evidence="3 4">INBov1</strain>
    </source>
</reference>
<feature type="domain" description="Restriction endonuclease type IV Mrr" evidence="2">
    <location>
        <begin position="8"/>
        <end position="111"/>
    </location>
</feature>
<keyword evidence="1" id="KW-0812">Transmembrane</keyword>
<dbReference type="InterPro" id="IPR011856">
    <property type="entry name" value="tRNA_endonuc-like_dom_sf"/>
</dbReference>
<dbReference type="InterPro" id="IPR052906">
    <property type="entry name" value="Type_IV_Methyl-Rstrct_Enzyme"/>
</dbReference>
<dbReference type="PANTHER" id="PTHR30015">
    <property type="entry name" value="MRR RESTRICTION SYSTEM PROTEIN"/>
    <property type="match status" value="1"/>
</dbReference>
<gene>
    <name evidence="3" type="ORF">CPT75_18230</name>
</gene>